<dbReference type="GO" id="GO:0016020">
    <property type="term" value="C:membrane"/>
    <property type="evidence" value="ECO:0007669"/>
    <property type="project" value="TreeGrafter"/>
</dbReference>
<name>A0A1D2QMD1_9GAMM</name>
<evidence type="ECO:0000313" key="2">
    <source>
        <dbReference type="EMBL" id="ODS22740.1"/>
    </source>
</evidence>
<dbReference type="PANTHER" id="PTHR43105:SF2">
    <property type="entry name" value="RESPIRATORY NITRATE REDUCTASE 2 ALPHA CHAIN"/>
    <property type="match status" value="1"/>
</dbReference>
<evidence type="ECO:0000259" key="1">
    <source>
        <dbReference type="Pfam" id="PF00384"/>
    </source>
</evidence>
<comment type="caution">
    <text evidence="2">The sequence shown here is derived from an EMBL/GenBank/DDBJ whole genome shotgun (WGS) entry which is preliminary data.</text>
</comment>
<proteinExistence type="predicted"/>
<dbReference type="InterPro" id="IPR050123">
    <property type="entry name" value="Prok_molybdopt-oxidoreductase"/>
</dbReference>
<dbReference type="PANTHER" id="PTHR43105">
    <property type="entry name" value="RESPIRATORY NITRATE REDUCTASE"/>
    <property type="match status" value="1"/>
</dbReference>
<gene>
    <name evidence="2" type="ORF">AB835_12430</name>
</gene>
<sequence>MAMGHVVLKEFHLADSDNSPSEYFDDYSRMYTDMPFLVMLEEKDGAYVPSRTLRASDLTPLAGEENAEWKPVLLDENTDEIAIPSGTIGSRWDKSGRWNLELKNVVSGEEIWPCKSLVQKHDDVLSVAFPYFGNQENEQEIFQHTDHNSILNRHVPVRKVSTKDGDVYVATVFDLMMANYGVDQGLGGDNVATSFDDDIPYTPAWQEKITGVSRDKVITVAREFADKTRGKSMVILGAAVNHWYHMDMIYRGIINLLMMCGCIGKSGGGWSHYVGQEKLRPQTGWQPLAFGLDWHRPPRHMNSTSFFYNHSNQWRYEKLDVKEILSPLADQEKWEKYSLIDCNVRSERMGWLPSAPQLQENPLELSKQAKQAGQSSAEYVVDRLKNDSLHFSCEDPDEPRNFPRNLFIWRSNILGSSGKGHEYTCSE</sequence>
<feature type="domain" description="Molybdopterin oxidoreductase" evidence="1">
    <location>
        <begin position="2"/>
        <end position="423"/>
    </location>
</feature>
<dbReference type="STRING" id="62101.AB835_12430"/>
<dbReference type="Pfam" id="PF00384">
    <property type="entry name" value="Molybdopterin"/>
    <property type="match status" value="1"/>
</dbReference>
<reference evidence="2 3" key="1">
    <citation type="journal article" date="2016" name="Appl. Environ. Microbiol.">
        <title>Lack of Overt Genome Reduction in the Bryostatin-Producing Bryozoan Symbiont "Candidatus Endobugula sertula".</title>
        <authorList>
            <person name="Miller I.J."/>
            <person name="Vanee N."/>
            <person name="Fong S.S."/>
            <person name="Lim-Fong G.E."/>
            <person name="Kwan J.C."/>
        </authorList>
    </citation>
    <scope>NUCLEOTIDE SEQUENCE [LARGE SCALE GENOMIC DNA]</scope>
    <source>
        <strain evidence="2">AB1-4</strain>
    </source>
</reference>
<dbReference type="InterPro" id="IPR006656">
    <property type="entry name" value="Mopterin_OxRdtase"/>
</dbReference>
<protein>
    <recommendedName>
        <fullName evidence="1">Molybdopterin oxidoreductase domain-containing protein</fullName>
    </recommendedName>
</protein>
<dbReference type="AlphaFoldDB" id="A0A1D2QMD1"/>
<dbReference type="Gene3D" id="3.40.50.12440">
    <property type="match status" value="1"/>
</dbReference>
<organism evidence="2 3">
    <name type="scientific">Candidatus Endobugula sertula</name>
    <name type="common">Bugula neritina bacterial symbiont</name>
    <dbReference type="NCBI Taxonomy" id="62101"/>
    <lineage>
        <taxon>Bacteria</taxon>
        <taxon>Pseudomonadati</taxon>
        <taxon>Pseudomonadota</taxon>
        <taxon>Gammaproteobacteria</taxon>
        <taxon>Cellvibrionales</taxon>
        <taxon>Cellvibrionaceae</taxon>
        <taxon>Candidatus Endobugula</taxon>
    </lineage>
</organism>
<dbReference type="EMBL" id="MDLC01000054">
    <property type="protein sequence ID" value="ODS22740.1"/>
    <property type="molecule type" value="Genomic_DNA"/>
</dbReference>
<accession>A0A1D2QMD1</accession>
<dbReference type="SUPFAM" id="SSF53706">
    <property type="entry name" value="Formate dehydrogenase/DMSO reductase, domains 1-3"/>
    <property type="match status" value="1"/>
</dbReference>
<dbReference type="Proteomes" id="UP000242502">
    <property type="component" value="Unassembled WGS sequence"/>
</dbReference>
<dbReference type="GO" id="GO:0016491">
    <property type="term" value="F:oxidoreductase activity"/>
    <property type="evidence" value="ECO:0007669"/>
    <property type="project" value="InterPro"/>
</dbReference>
<evidence type="ECO:0000313" key="3">
    <source>
        <dbReference type="Proteomes" id="UP000242502"/>
    </source>
</evidence>